<accession>A0A1M6CLP7</accession>
<sequence>MISLREALPADGAPASEDRPDPGGHGELTVLALRARSGTGEALDSLFALTRDDVARFIARRVDPAWVDDLTQETFSRALRGLGRYAGRAPVRAWLFSVARHTVADRYRARNRTPRHDPVDAWAGSATLAEPGRFDEYLALLDLLDALPEDRRTAFVLTQLQGVPYAEAALATGVPIGTVRSRVARGRRDLARMLREVA</sequence>
<dbReference type="AlphaFoldDB" id="A0A1M6CLP7"/>
<dbReference type="STRING" id="758803.SAMN05421803_101748"/>
<protein>
    <submittedName>
        <fullName evidence="7">RNA polymerase sigma-70 factor, ECF subfamily</fullName>
    </submittedName>
</protein>
<dbReference type="SUPFAM" id="SSF88659">
    <property type="entry name" value="Sigma3 and sigma4 domains of RNA polymerase sigma factors"/>
    <property type="match status" value="1"/>
</dbReference>
<keyword evidence="2" id="KW-0805">Transcription regulation</keyword>
<dbReference type="InterPro" id="IPR013325">
    <property type="entry name" value="RNA_pol_sigma_r2"/>
</dbReference>
<dbReference type="PANTHER" id="PTHR43133:SF61">
    <property type="entry name" value="ECF RNA POLYMERASE SIGMA FACTOR SIGC"/>
    <property type="match status" value="1"/>
</dbReference>
<dbReference type="SUPFAM" id="SSF88946">
    <property type="entry name" value="Sigma2 domain of RNA polymerase sigma factors"/>
    <property type="match status" value="1"/>
</dbReference>
<evidence type="ECO:0000259" key="6">
    <source>
        <dbReference type="Pfam" id="PF08281"/>
    </source>
</evidence>
<organism evidence="7 8">
    <name type="scientific">Nocardiopsis flavescens</name>
    <dbReference type="NCBI Taxonomy" id="758803"/>
    <lineage>
        <taxon>Bacteria</taxon>
        <taxon>Bacillati</taxon>
        <taxon>Actinomycetota</taxon>
        <taxon>Actinomycetes</taxon>
        <taxon>Streptosporangiales</taxon>
        <taxon>Nocardiopsidaceae</taxon>
        <taxon>Nocardiopsis</taxon>
    </lineage>
</organism>
<dbReference type="Pfam" id="PF08281">
    <property type="entry name" value="Sigma70_r4_2"/>
    <property type="match status" value="1"/>
</dbReference>
<dbReference type="RefSeq" id="WP_084736837.1">
    <property type="nucleotide sequence ID" value="NZ_FQZK01000001.1"/>
</dbReference>
<evidence type="ECO:0000259" key="5">
    <source>
        <dbReference type="Pfam" id="PF04542"/>
    </source>
</evidence>
<keyword evidence="3" id="KW-0731">Sigma factor</keyword>
<dbReference type="InterPro" id="IPR014284">
    <property type="entry name" value="RNA_pol_sigma-70_dom"/>
</dbReference>
<name>A0A1M6CLP7_9ACTN</name>
<dbReference type="GO" id="GO:0016987">
    <property type="term" value="F:sigma factor activity"/>
    <property type="evidence" value="ECO:0007669"/>
    <property type="project" value="UniProtKB-KW"/>
</dbReference>
<dbReference type="Proteomes" id="UP000184452">
    <property type="component" value="Unassembled WGS sequence"/>
</dbReference>
<dbReference type="InterPro" id="IPR036388">
    <property type="entry name" value="WH-like_DNA-bd_sf"/>
</dbReference>
<evidence type="ECO:0000313" key="8">
    <source>
        <dbReference type="Proteomes" id="UP000184452"/>
    </source>
</evidence>
<dbReference type="Gene3D" id="1.10.10.10">
    <property type="entry name" value="Winged helix-like DNA-binding domain superfamily/Winged helix DNA-binding domain"/>
    <property type="match status" value="1"/>
</dbReference>
<dbReference type="InterPro" id="IPR013249">
    <property type="entry name" value="RNA_pol_sigma70_r4_t2"/>
</dbReference>
<dbReference type="GO" id="GO:0003677">
    <property type="term" value="F:DNA binding"/>
    <property type="evidence" value="ECO:0007669"/>
    <property type="project" value="InterPro"/>
</dbReference>
<dbReference type="NCBIfam" id="TIGR02937">
    <property type="entry name" value="sigma70-ECF"/>
    <property type="match status" value="1"/>
</dbReference>
<proteinExistence type="inferred from homology"/>
<dbReference type="Pfam" id="PF04542">
    <property type="entry name" value="Sigma70_r2"/>
    <property type="match status" value="1"/>
</dbReference>
<dbReference type="GO" id="GO:0006352">
    <property type="term" value="P:DNA-templated transcription initiation"/>
    <property type="evidence" value="ECO:0007669"/>
    <property type="project" value="InterPro"/>
</dbReference>
<dbReference type="EMBL" id="FQZK01000001">
    <property type="protein sequence ID" value="SHI61910.1"/>
    <property type="molecule type" value="Genomic_DNA"/>
</dbReference>
<evidence type="ECO:0000313" key="7">
    <source>
        <dbReference type="EMBL" id="SHI61910.1"/>
    </source>
</evidence>
<evidence type="ECO:0000256" key="1">
    <source>
        <dbReference type="ARBA" id="ARBA00010641"/>
    </source>
</evidence>
<evidence type="ECO:0000256" key="3">
    <source>
        <dbReference type="ARBA" id="ARBA00023082"/>
    </source>
</evidence>
<dbReference type="InterPro" id="IPR039425">
    <property type="entry name" value="RNA_pol_sigma-70-like"/>
</dbReference>
<dbReference type="PANTHER" id="PTHR43133">
    <property type="entry name" value="RNA POLYMERASE ECF-TYPE SIGMA FACTO"/>
    <property type="match status" value="1"/>
</dbReference>
<dbReference type="Gene3D" id="1.10.1740.10">
    <property type="match status" value="1"/>
</dbReference>
<keyword evidence="4" id="KW-0804">Transcription</keyword>
<dbReference type="InterPro" id="IPR013324">
    <property type="entry name" value="RNA_pol_sigma_r3/r4-like"/>
</dbReference>
<dbReference type="InterPro" id="IPR007627">
    <property type="entry name" value="RNA_pol_sigma70_r2"/>
</dbReference>
<feature type="domain" description="RNA polymerase sigma-70 region 2" evidence="5">
    <location>
        <begin position="51"/>
        <end position="113"/>
    </location>
</feature>
<reference evidence="7 8" key="1">
    <citation type="submission" date="2016-11" db="EMBL/GenBank/DDBJ databases">
        <authorList>
            <person name="Jaros S."/>
            <person name="Januszkiewicz K."/>
            <person name="Wedrychowicz H."/>
        </authorList>
    </citation>
    <scope>NUCLEOTIDE SEQUENCE [LARGE SCALE GENOMIC DNA]</scope>
    <source>
        <strain evidence="7 8">CGMCC 4.5723</strain>
    </source>
</reference>
<evidence type="ECO:0000256" key="2">
    <source>
        <dbReference type="ARBA" id="ARBA00023015"/>
    </source>
</evidence>
<evidence type="ECO:0000256" key="4">
    <source>
        <dbReference type="ARBA" id="ARBA00023163"/>
    </source>
</evidence>
<dbReference type="OrthoDB" id="3821507at2"/>
<gene>
    <name evidence="7" type="ORF">SAMN05421803_101748</name>
</gene>
<feature type="domain" description="RNA polymerase sigma factor 70 region 4 type 2" evidence="6">
    <location>
        <begin position="138"/>
        <end position="190"/>
    </location>
</feature>
<comment type="similarity">
    <text evidence="1">Belongs to the sigma-70 factor family. ECF subfamily.</text>
</comment>
<keyword evidence="8" id="KW-1185">Reference proteome</keyword>